<evidence type="ECO:0000313" key="3">
    <source>
        <dbReference type="Proteomes" id="UP001501433"/>
    </source>
</evidence>
<dbReference type="InterPro" id="IPR004147">
    <property type="entry name" value="ABC1_dom"/>
</dbReference>
<dbReference type="EMBL" id="BAABJW010000002">
    <property type="protein sequence ID" value="GAA4806459.1"/>
    <property type="molecule type" value="Genomic_DNA"/>
</dbReference>
<dbReference type="PANTHER" id="PTHR43851">
    <property type="match status" value="1"/>
</dbReference>
<feature type="domain" description="ABC1 atypical kinase-like" evidence="1">
    <location>
        <begin position="95"/>
        <end position="327"/>
    </location>
</feature>
<dbReference type="InterPro" id="IPR051409">
    <property type="entry name" value="Atypical_kinase_ADCK"/>
</dbReference>
<keyword evidence="3" id="KW-1185">Reference proteome</keyword>
<organism evidence="2 3">
    <name type="scientific">Litoribaculum gwangyangense</name>
    <dbReference type="NCBI Taxonomy" id="1130722"/>
    <lineage>
        <taxon>Bacteria</taxon>
        <taxon>Pseudomonadati</taxon>
        <taxon>Bacteroidota</taxon>
        <taxon>Flavobacteriia</taxon>
        <taxon>Flavobacteriales</taxon>
        <taxon>Flavobacteriaceae</taxon>
        <taxon>Litoribaculum</taxon>
    </lineage>
</organism>
<evidence type="ECO:0000259" key="1">
    <source>
        <dbReference type="Pfam" id="PF03109"/>
    </source>
</evidence>
<accession>A0ABP9C8W4</accession>
<dbReference type="InterPro" id="IPR011009">
    <property type="entry name" value="Kinase-like_dom_sf"/>
</dbReference>
<dbReference type="Pfam" id="PF03109">
    <property type="entry name" value="ABC1"/>
    <property type="match status" value="1"/>
</dbReference>
<proteinExistence type="predicted"/>
<gene>
    <name evidence="2" type="ORF">GCM10023330_11190</name>
</gene>
<dbReference type="SUPFAM" id="SSF56112">
    <property type="entry name" value="Protein kinase-like (PK-like)"/>
    <property type="match status" value="1"/>
</dbReference>
<dbReference type="Gene3D" id="1.10.510.10">
    <property type="entry name" value="Transferase(Phosphotransferase) domain 1"/>
    <property type="match status" value="1"/>
</dbReference>
<evidence type="ECO:0000313" key="2">
    <source>
        <dbReference type="EMBL" id="GAA4806459.1"/>
    </source>
</evidence>
<dbReference type="Proteomes" id="UP001501433">
    <property type="component" value="Unassembled WGS sequence"/>
</dbReference>
<reference evidence="3" key="1">
    <citation type="journal article" date="2019" name="Int. J. Syst. Evol. Microbiol.">
        <title>The Global Catalogue of Microorganisms (GCM) 10K type strain sequencing project: providing services to taxonomists for standard genome sequencing and annotation.</title>
        <authorList>
            <consortium name="The Broad Institute Genomics Platform"/>
            <consortium name="The Broad Institute Genome Sequencing Center for Infectious Disease"/>
            <person name="Wu L."/>
            <person name="Ma J."/>
        </authorList>
    </citation>
    <scope>NUCLEOTIDE SEQUENCE [LARGE SCALE GENOMIC DNA]</scope>
    <source>
        <strain evidence="3">JCM 18325</strain>
    </source>
</reference>
<dbReference type="RefSeq" id="WP_345275974.1">
    <property type="nucleotide sequence ID" value="NZ_BAABJW010000002.1"/>
</dbReference>
<sequence>MKTIDKIPTSKIQRATKLVSTGAKVGVNYLKYYGDKIVNTEEEAKERLNKNNASDIYDGLKQLKGSALKVAQMLSMEKSILPQAFVEKFSLAQFSVPPLSPPLVIKTFKKYFGKHPNDIFDTFNATSVNAASIGQVHLAEKNGRKLAVKIQYPGVAESIASDLAMVKPIAMSMFNIKGKDSDKYFKEVENKLVEETNYILEVEQSKEIASACNHIPNLKFPNYYEDLSSERIITMDYMVGEHLSEFTAHNTNKEKANRIGQALWDFYMFQIHSLKKVHADPHPGNFLISEKGELIALDFGCMKIIPMEFYTPYFELAKKESIEDKKVFVQKMYELEILRDDDTKEELDFFTEMFHDMLSVFTKPFHAEIFDFSNADFFGKIAELGERYSKSTDLKKMNGNRGSKHFIYINRTFFGLYNLMFDLKAENIKINNFNTL</sequence>
<protein>
    <submittedName>
        <fullName evidence="2">AarF/UbiB family protein</fullName>
    </submittedName>
</protein>
<name>A0ABP9C8W4_9FLAO</name>
<comment type="caution">
    <text evidence="2">The sequence shown here is derived from an EMBL/GenBank/DDBJ whole genome shotgun (WGS) entry which is preliminary data.</text>
</comment>
<dbReference type="PANTHER" id="PTHR43851:SF3">
    <property type="entry name" value="COENZYME Q8"/>
    <property type="match status" value="1"/>
</dbReference>